<evidence type="ECO:0000259" key="6">
    <source>
        <dbReference type="Pfam" id="PF13515"/>
    </source>
</evidence>
<dbReference type="InterPro" id="IPR049453">
    <property type="entry name" value="Memb_transporter_dom"/>
</dbReference>
<evidence type="ECO:0000256" key="3">
    <source>
        <dbReference type="ARBA" id="ARBA00022989"/>
    </source>
</evidence>
<name>A0A1M6ICF8_9FIRM</name>
<keyword evidence="4 5" id="KW-0472">Membrane</keyword>
<dbReference type="STRING" id="1121950.SAMN02745243_00322"/>
<evidence type="ECO:0000256" key="1">
    <source>
        <dbReference type="ARBA" id="ARBA00004141"/>
    </source>
</evidence>
<feature type="transmembrane region" description="Helical" evidence="5">
    <location>
        <begin position="39"/>
        <end position="55"/>
    </location>
</feature>
<dbReference type="GO" id="GO:0016020">
    <property type="term" value="C:membrane"/>
    <property type="evidence" value="ECO:0007669"/>
    <property type="project" value="UniProtKB-SubCell"/>
</dbReference>
<feature type="transmembrane region" description="Helical" evidence="5">
    <location>
        <begin position="226"/>
        <end position="247"/>
    </location>
</feature>
<dbReference type="EMBL" id="FQZY01000006">
    <property type="protein sequence ID" value="SHJ32087.1"/>
    <property type="molecule type" value="Genomic_DNA"/>
</dbReference>
<dbReference type="OrthoDB" id="3251843at2"/>
<feature type="transmembrane region" description="Helical" evidence="5">
    <location>
        <begin position="253"/>
        <end position="271"/>
    </location>
</feature>
<sequence>MDSKKIKGLITELLKKLPVFLFCVLFINGYNRLCGTENSIVGVVLLMGILILVGSDLGFDARQASVSIVVLFAVLAFAPKLSLINPLLGLLINVAALTTILFLSGHDLSQSGSLPFTMGYIMLQGYDVSGLLFQKRWISLLAGGIFIAILYYMVHKGKVHKRGIKELFKENQLGSTRTQWYIRLVTTLSIVMLVGELVHFPKTMWISLTVLSLSTPLAAEYRDRMIWRVPATIIGSVVVFTAFEMFVPTQYQVMVILLAGFLSMFITSYFIKTIYNSFSALITAVLLFPADQAVGIRVVANLIGVAVATVSVVVFSKIFQNVGDVAQHY</sequence>
<accession>A0A1M6ICF8</accession>
<keyword evidence="3 5" id="KW-1133">Transmembrane helix</keyword>
<dbReference type="Proteomes" id="UP000184301">
    <property type="component" value="Unassembled WGS sequence"/>
</dbReference>
<evidence type="ECO:0000256" key="4">
    <source>
        <dbReference type="ARBA" id="ARBA00023136"/>
    </source>
</evidence>
<feature type="domain" description="Integral membrane bound transporter" evidence="6">
    <location>
        <begin position="191"/>
        <end position="309"/>
    </location>
</feature>
<comment type="subcellular location">
    <subcellularLocation>
        <location evidence="1">Membrane</location>
        <topology evidence="1">Multi-pass membrane protein</topology>
    </subcellularLocation>
</comment>
<feature type="transmembrane region" description="Helical" evidence="5">
    <location>
        <begin position="180"/>
        <end position="198"/>
    </location>
</feature>
<feature type="transmembrane region" description="Helical" evidence="5">
    <location>
        <begin position="6"/>
        <end position="27"/>
    </location>
</feature>
<evidence type="ECO:0000256" key="5">
    <source>
        <dbReference type="SAM" id="Phobius"/>
    </source>
</evidence>
<reference evidence="7 8" key="1">
    <citation type="submission" date="2016-11" db="EMBL/GenBank/DDBJ databases">
        <authorList>
            <person name="Jaros S."/>
            <person name="Januszkiewicz K."/>
            <person name="Wedrychowicz H."/>
        </authorList>
    </citation>
    <scope>NUCLEOTIDE SEQUENCE [LARGE SCALE GENOMIC DNA]</scope>
    <source>
        <strain evidence="7 8">DSM 15480</strain>
    </source>
</reference>
<dbReference type="AlphaFoldDB" id="A0A1M6ICF8"/>
<protein>
    <submittedName>
        <fullName evidence="7">Fusaric acid resistance protein-like</fullName>
    </submittedName>
</protein>
<evidence type="ECO:0000313" key="8">
    <source>
        <dbReference type="Proteomes" id="UP000184301"/>
    </source>
</evidence>
<keyword evidence="2 5" id="KW-0812">Transmembrane</keyword>
<organism evidence="7 8">
    <name type="scientific">Hespellia stercorisuis DSM 15480</name>
    <dbReference type="NCBI Taxonomy" id="1121950"/>
    <lineage>
        <taxon>Bacteria</taxon>
        <taxon>Bacillati</taxon>
        <taxon>Bacillota</taxon>
        <taxon>Clostridia</taxon>
        <taxon>Lachnospirales</taxon>
        <taxon>Lachnospiraceae</taxon>
        <taxon>Hespellia</taxon>
    </lineage>
</organism>
<feature type="transmembrane region" description="Helical" evidence="5">
    <location>
        <begin position="302"/>
        <end position="319"/>
    </location>
</feature>
<evidence type="ECO:0000313" key="7">
    <source>
        <dbReference type="EMBL" id="SHJ32087.1"/>
    </source>
</evidence>
<proteinExistence type="predicted"/>
<feature type="transmembrane region" description="Helical" evidence="5">
    <location>
        <begin position="61"/>
        <end position="78"/>
    </location>
</feature>
<dbReference type="RefSeq" id="WP_073104131.1">
    <property type="nucleotide sequence ID" value="NZ_FQZY01000006.1"/>
</dbReference>
<feature type="transmembrane region" description="Helical" evidence="5">
    <location>
        <begin position="137"/>
        <end position="154"/>
    </location>
</feature>
<evidence type="ECO:0000256" key="2">
    <source>
        <dbReference type="ARBA" id="ARBA00022692"/>
    </source>
</evidence>
<dbReference type="Pfam" id="PF13515">
    <property type="entry name" value="FUSC_2"/>
    <property type="match status" value="1"/>
</dbReference>
<gene>
    <name evidence="7" type="ORF">SAMN02745243_00322</name>
</gene>
<keyword evidence="8" id="KW-1185">Reference proteome</keyword>